<dbReference type="EMBL" id="ML978515">
    <property type="protein sequence ID" value="KAF2022597.1"/>
    <property type="molecule type" value="Genomic_DNA"/>
</dbReference>
<name>A0A9P4GW53_9PLEO</name>
<dbReference type="OrthoDB" id="3740914at2759"/>
<dbReference type="AlphaFoldDB" id="A0A9P4GW53"/>
<sequence>MATQEQDLVVAKESVILKNPGDWLKWLFSRKDTASRNNLWPYVDPDLSRDQLLVLEREEPKEIDLRRLRDPVPSEPLEIYDLTPTELNKYNAWAQTYHHKRLEWRQKDKALKEFNSEIARTIDVKHIDLIIDCKDAYERLSTLKKHLCPSVSERNHQLRAQYRALQTRPRSANLDFWLDEWVTTTRLLAQAKMSDVDGNRAQEDFILSIRGLDVSWATSQLGKLVKQEQEGESFKPIADLIAQFKSYYRRTRPIASGLGTFAMLKTRISATNVSM</sequence>
<proteinExistence type="predicted"/>
<keyword evidence="2" id="KW-1185">Reference proteome</keyword>
<evidence type="ECO:0000313" key="1">
    <source>
        <dbReference type="EMBL" id="KAF2022597.1"/>
    </source>
</evidence>
<organism evidence="1 2">
    <name type="scientific">Setomelanomma holmii</name>
    <dbReference type="NCBI Taxonomy" id="210430"/>
    <lineage>
        <taxon>Eukaryota</taxon>
        <taxon>Fungi</taxon>
        <taxon>Dikarya</taxon>
        <taxon>Ascomycota</taxon>
        <taxon>Pezizomycotina</taxon>
        <taxon>Dothideomycetes</taxon>
        <taxon>Pleosporomycetidae</taxon>
        <taxon>Pleosporales</taxon>
        <taxon>Pleosporineae</taxon>
        <taxon>Phaeosphaeriaceae</taxon>
        <taxon>Setomelanomma</taxon>
    </lineage>
</organism>
<protein>
    <submittedName>
        <fullName evidence="1">Uncharacterized protein</fullName>
    </submittedName>
</protein>
<reference evidence="1" key="1">
    <citation type="journal article" date="2020" name="Stud. Mycol.">
        <title>101 Dothideomycetes genomes: a test case for predicting lifestyles and emergence of pathogens.</title>
        <authorList>
            <person name="Haridas S."/>
            <person name="Albert R."/>
            <person name="Binder M."/>
            <person name="Bloem J."/>
            <person name="Labutti K."/>
            <person name="Salamov A."/>
            <person name="Andreopoulos B."/>
            <person name="Baker S."/>
            <person name="Barry K."/>
            <person name="Bills G."/>
            <person name="Bluhm B."/>
            <person name="Cannon C."/>
            <person name="Castanera R."/>
            <person name="Culley D."/>
            <person name="Daum C."/>
            <person name="Ezra D."/>
            <person name="Gonzalez J."/>
            <person name="Henrissat B."/>
            <person name="Kuo A."/>
            <person name="Liang C."/>
            <person name="Lipzen A."/>
            <person name="Lutzoni F."/>
            <person name="Magnuson J."/>
            <person name="Mondo S."/>
            <person name="Nolan M."/>
            <person name="Ohm R."/>
            <person name="Pangilinan J."/>
            <person name="Park H.-J."/>
            <person name="Ramirez L."/>
            <person name="Alfaro M."/>
            <person name="Sun H."/>
            <person name="Tritt A."/>
            <person name="Yoshinaga Y."/>
            <person name="Zwiers L.-H."/>
            <person name="Turgeon B."/>
            <person name="Goodwin S."/>
            <person name="Spatafora J."/>
            <person name="Crous P."/>
            <person name="Grigoriev I."/>
        </authorList>
    </citation>
    <scope>NUCLEOTIDE SEQUENCE</scope>
    <source>
        <strain evidence="1">CBS 110217</strain>
    </source>
</reference>
<evidence type="ECO:0000313" key="2">
    <source>
        <dbReference type="Proteomes" id="UP000799777"/>
    </source>
</evidence>
<comment type="caution">
    <text evidence="1">The sequence shown here is derived from an EMBL/GenBank/DDBJ whole genome shotgun (WGS) entry which is preliminary data.</text>
</comment>
<accession>A0A9P4GW53</accession>
<gene>
    <name evidence="1" type="ORF">EK21DRAFT_119591</name>
</gene>
<dbReference type="Proteomes" id="UP000799777">
    <property type="component" value="Unassembled WGS sequence"/>
</dbReference>